<dbReference type="InterPro" id="IPR011993">
    <property type="entry name" value="PH-like_dom_sf"/>
</dbReference>
<dbReference type="PANTHER" id="PTHR23280:SF12">
    <property type="entry name" value="PROTEIN 4.1"/>
    <property type="match status" value="1"/>
</dbReference>
<dbReference type="Pfam" id="PF08736">
    <property type="entry name" value="FA"/>
    <property type="match status" value="1"/>
</dbReference>
<evidence type="ECO:0000256" key="4">
    <source>
        <dbReference type="ARBA" id="ARBA00022448"/>
    </source>
</evidence>
<dbReference type="InterPro" id="IPR018980">
    <property type="entry name" value="FERM_PH-like_C"/>
</dbReference>
<evidence type="ECO:0000256" key="15">
    <source>
        <dbReference type="ARBA" id="ARBA00030419"/>
    </source>
</evidence>
<dbReference type="FunFam" id="3.10.20.90:FF:000002">
    <property type="entry name" value="Erythrocyte protein band 4.1-like 3"/>
    <property type="match status" value="1"/>
</dbReference>
<keyword evidence="6" id="KW-0597">Phosphoprotein</keyword>
<dbReference type="GO" id="GO:0005856">
    <property type="term" value="C:cytoskeleton"/>
    <property type="evidence" value="ECO:0007669"/>
    <property type="project" value="UniProtKB-SubCell"/>
</dbReference>
<dbReference type="PIRSF" id="PIRSF002304">
    <property type="entry name" value="Membrane_skeletal_4_1"/>
    <property type="match status" value="1"/>
</dbReference>
<evidence type="ECO:0000256" key="1">
    <source>
        <dbReference type="ARBA" id="ARBA00004123"/>
    </source>
</evidence>
<evidence type="ECO:0000256" key="6">
    <source>
        <dbReference type="ARBA" id="ARBA00022553"/>
    </source>
</evidence>
<dbReference type="CDD" id="cd13184">
    <property type="entry name" value="FERM_C_4_1_family"/>
    <property type="match status" value="1"/>
</dbReference>
<dbReference type="GO" id="GO:0005198">
    <property type="term" value="F:structural molecule activity"/>
    <property type="evidence" value="ECO:0007669"/>
    <property type="project" value="InterPro"/>
</dbReference>
<dbReference type="GO" id="GO:0005634">
    <property type="term" value="C:nucleus"/>
    <property type="evidence" value="ECO:0007669"/>
    <property type="project" value="UniProtKB-SubCell"/>
</dbReference>
<dbReference type="GO" id="GO:0030866">
    <property type="term" value="P:cortical actin cytoskeleton organization"/>
    <property type="evidence" value="ECO:0007669"/>
    <property type="project" value="InterPro"/>
</dbReference>
<evidence type="ECO:0000256" key="3">
    <source>
        <dbReference type="ARBA" id="ARBA00004544"/>
    </source>
</evidence>
<feature type="domain" description="FERM" evidence="18">
    <location>
        <begin position="211"/>
        <end position="492"/>
    </location>
</feature>
<feature type="compositionally biased region" description="Polar residues" evidence="17">
    <location>
        <begin position="150"/>
        <end position="159"/>
    </location>
</feature>
<keyword evidence="12" id="KW-0539">Nucleus</keyword>
<proteinExistence type="predicted"/>
<dbReference type="InterPro" id="IPR029071">
    <property type="entry name" value="Ubiquitin-like_domsf"/>
</dbReference>
<dbReference type="InterPro" id="IPR019747">
    <property type="entry name" value="FERM_CS"/>
</dbReference>
<evidence type="ECO:0000256" key="7">
    <source>
        <dbReference type="ARBA" id="ARBA00022618"/>
    </source>
</evidence>
<evidence type="ECO:0000256" key="9">
    <source>
        <dbReference type="ARBA" id="ARBA00022860"/>
    </source>
</evidence>
<dbReference type="PANTHER" id="PTHR23280">
    <property type="entry name" value="4.1 G PROTEIN"/>
    <property type="match status" value="1"/>
</dbReference>
<keyword evidence="13" id="KW-0131">Cell cycle</keyword>
<dbReference type="Gene3D" id="3.10.20.90">
    <property type="entry name" value="Phosphatidylinositol 3-kinase Catalytic Subunit, Chain A, domain 1"/>
    <property type="match status" value="1"/>
</dbReference>
<dbReference type="Gene3D" id="1.20.80.10">
    <property type="match status" value="1"/>
</dbReference>
<dbReference type="InterPro" id="IPR000798">
    <property type="entry name" value="Ez/rad/moesin-like"/>
</dbReference>
<dbReference type="SUPFAM" id="SSF54236">
    <property type="entry name" value="Ubiquitin-like"/>
    <property type="match status" value="1"/>
</dbReference>
<dbReference type="InterPro" id="IPR035963">
    <property type="entry name" value="FERM_2"/>
</dbReference>
<protein>
    <recommendedName>
        <fullName evidence="14">Protein 4.1</fullName>
    </recommendedName>
    <alternativeName>
        <fullName evidence="15">Band 4.1</fullName>
    </alternativeName>
    <alternativeName>
        <fullName evidence="16">Erythrocyte membrane protein band 4.1</fullName>
    </alternativeName>
</protein>
<feature type="compositionally biased region" description="Polar residues" evidence="17">
    <location>
        <begin position="26"/>
        <end position="61"/>
    </location>
</feature>
<dbReference type="Pfam" id="PF09379">
    <property type="entry name" value="FERM_N"/>
    <property type="match status" value="1"/>
</dbReference>
<feature type="region of interest" description="Disordered" evidence="17">
    <location>
        <begin position="570"/>
        <end position="595"/>
    </location>
</feature>
<feature type="compositionally biased region" description="Basic and acidic residues" evidence="17">
    <location>
        <begin position="102"/>
        <end position="118"/>
    </location>
</feature>
<dbReference type="GeneTree" id="ENSGT00940000157833"/>
<feature type="compositionally biased region" description="Basic and acidic residues" evidence="17">
    <location>
        <begin position="160"/>
        <end position="175"/>
    </location>
</feature>
<dbReference type="GO" id="GO:0051301">
    <property type="term" value="P:cell division"/>
    <property type="evidence" value="ECO:0007669"/>
    <property type="project" value="UniProtKB-KW"/>
</dbReference>
<sequence>MTTEKSLVAEAENSQHQQQKEEGEGATNSGQQETQLEEASQTAAEGDNQCEQKLKTSNGDTPTHEDLTKNNDRTSESRGFSRLFSSFLKRPKSQVSEEEGKEIESAKEKSEGGQKEIEFGASLDDEIILKAPIAAPEPELKTDPSLDLHSLSSAETQPAQEERREDPDFETKEGGGLEECCNIEVKEESPESKAERELKASQKSIRRQRNMHCKVSLLDDTVYECVVEKHAKGQDLLKRVCEHLNLLEEDYFGLAFWDNATSKTWLDAAKEIRKQIRGVPWNFTFNVKFYPPDPTQLTEDITRYYLCLQLRQDIVAGRLPCSFATLALLGSYTIQSELGDYDRELHGADYVSDFKLAPNQTKELEEKVMELHKSYRSMTPAQADLEFLENAKKLSMYGVDLHKAKDLEGVDIILGVCSSTFWLYKDKLRINRFPWRKVLKVSYKRSSFFIKIRPGEQEQYESTIGFKLPSYRAAKKLWKVCVEHHTFFSRLTSTDTVPKTKFLALGSKFRYSGRTQAQTRQASALIDRPAPHFERTASKRASRSLDGVSSMYSADRSPRPISAPAIAEGQIPEGTVPGSQEKTEEMPEQVEPEPTEVWKAEKTHIKVTVPTSNGDQTQKLAEKTEDLIRMRKKKRERLDGENIYIRHSNLMLEDLDKNQEEIKKHHASISELKKNFMESVPEPRPSEWDKRLSTHSPFRTLNINGQVPTGEGPPLVKTQTVTISDSANAVKSEIPTKDVPIVHTETKTITYEAAQTDDSNGDLDPGVLLTAQTITSETTSGTTTTQITKTVKGGISETRIEKRIVITGDTDIDHDQVLVQAIKEAKEQHPDMSVTKVVVHQETEIAEE</sequence>
<dbReference type="SMART" id="SM00295">
    <property type="entry name" value="B41"/>
    <property type="match status" value="1"/>
</dbReference>
<dbReference type="SMART" id="SM01195">
    <property type="entry name" value="FA"/>
    <property type="match status" value="1"/>
</dbReference>
<dbReference type="PROSITE" id="PS00660">
    <property type="entry name" value="FERM_1"/>
    <property type="match status" value="1"/>
</dbReference>
<dbReference type="GO" id="GO:0003779">
    <property type="term" value="F:actin binding"/>
    <property type="evidence" value="ECO:0007669"/>
    <property type="project" value="UniProtKB-KW"/>
</dbReference>
<evidence type="ECO:0000256" key="11">
    <source>
        <dbReference type="ARBA" id="ARBA00023212"/>
    </source>
</evidence>
<dbReference type="PRINTS" id="PR00661">
    <property type="entry name" value="ERMFAMILY"/>
</dbReference>
<keyword evidence="5" id="KW-0963">Cytoplasm</keyword>
<evidence type="ECO:0000256" key="13">
    <source>
        <dbReference type="ARBA" id="ARBA00023306"/>
    </source>
</evidence>
<organism evidence="19 20">
    <name type="scientific">Loxodonta africana</name>
    <name type="common">African elephant</name>
    <dbReference type="NCBI Taxonomy" id="9785"/>
    <lineage>
        <taxon>Eukaryota</taxon>
        <taxon>Metazoa</taxon>
        <taxon>Chordata</taxon>
        <taxon>Craniata</taxon>
        <taxon>Vertebrata</taxon>
        <taxon>Euteleostomi</taxon>
        <taxon>Mammalia</taxon>
        <taxon>Eutheria</taxon>
        <taxon>Afrotheria</taxon>
        <taxon>Proboscidea</taxon>
        <taxon>Elephantidae</taxon>
        <taxon>Loxodonta</taxon>
    </lineage>
</organism>
<dbReference type="AlphaFoldDB" id="G3UI41"/>
<evidence type="ECO:0000256" key="12">
    <source>
        <dbReference type="ARBA" id="ARBA00023242"/>
    </source>
</evidence>
<evidence type="ECO:0000313" key="20">
    <source>
        <dbReference type="Proteomes" id="UP000007646"/>
    </source>
</evidence>
<dbReference type="GO" id="GO:0005516">
    <property type="term" value="F:calmodulin binding"/>
    <property type="evidence" value="ECO:0007669"/>
    <property type="project" value="UniProtKB-KW"/>
</dbReference>
<dbReference type="CDD" id="cd17105">
    <property type="entry name" value="FERM_F1_EPB41"/>
    <property type="match status" value="1"/>
</dbReference>
<dbReference type="Proteomes" id="UP000007646">
    <property type="component" value="Unassembled WGS sequence"/>
</dbReference>
<dbReference type="GO" id="GO:0005886">
    <property type="term" value="C:plasma membrane"/>
    <property type="evidence" value="ECO:0007669"/>
    <property type="project" value="TreeGrafter"/>
</dbReference>
<feature type="region of interest" description="Disordered" evidence="17">
    <location>
        <begin position="138"/>
        <end position="175"/>
    </location>
</feature>
<comment type="subcellular location">
    <subcellularLocation>
        <location evidence="3">Cytoplasm</location>
        <location evidence="3">Cell cortex</location>
    </subcellularLocation>
    <subcellularLocation>
        <location evidence="2">Cytoplasm</location>
        <location evidence="2">Cytoskeleton</location>
    </subcellularLocation>
    <subcellularLocation>
        <location evidence="1">Nucleus</location>
    </subcellularLocation>
</comment>
<name>G3UI41_LOXAF</name>
<keyword evidence="8" id="KW-0498">Mitosis</keyword>
<dbReference type="InterPro" id="IPR014847">
    <property type="entry name" value="FA"/>
</dbReference>
<dbReference type="Pfam" id="PF09380">
    <property type="entry name" value="FERM_C"/>
    <property type="match status" value="1"/>
</dbReference>
<dbReference type="InterPro" id="IPR007477">
    <property type="entry name" value="SAB_dom"/>
</dbReference>
<dbReference type="GO" id="GO:0031032">
    <property type="term" value="P:actomyosin structure organization"/>
    <property type="evidence" value="ECO:0007669"/>
    <property type="project" value="TreeGrafter"/>
</dbReference>
<feature type="compositionally biased region" description="Basic and acidic residues" evidence="17">
    <location>
        <begin position="62"/>
        <end position="76"/>
    </location>
</feature>
<dbReference type="Pfam" id="PF04382">
    <property type="entry name" value="SAB"/>
    <property type="match status" value="1"/>
</dbReference>
<dbReference type="InterPro" id="IPR019749">
    <property type="entry name" value="Band_41_domain"/>
</dbReference>
<dbReference type="PRINTS" id="PR00935">
    <property type="entry name" value="BAND41"/>
</dbReference>
<keyword evidence="10" id="KW-0009">Actin-binding</keyword>
<dbReference type="InterPro" id="IPR014352">
    <property type="entry name" value="FERM/acyl-CoA-bd_prot_sf"/>
</dbReference>
<feature type="compositionally biased region" description="Low complexity" evidence="17">
    <location>
        <begin position="77"/>
        <end position="88"/>
    </location>
</feature>
<feature type="region of interest" description="Disordered" evidence="17">
    <location>
        <begin position="530"/>
        <end position="558"/>
    </location>
</feature>
<reference evidence="19 20" key="1">
    <citation type="submission" date="2009-06" db="EMBL/GenBank/DDBJ databases">
        <title>The Genome Sequence of Loxodonta africana (African elephant).</title>
        <authorList>
            <person name="Di Palma F."/>
            <person name="Heiman D."/>
            <person name="Young S."/>
            <person name="Johnson J."/>
            <person name="Lander E.S."/>
            <person name="Lindblad-Toh K."/>
        </authorList>
    </citation>
    <scope>NUCLEOTIDE SEQUENCE [LARGE SCALE GENOMIC DNA]</scope>
    <source>
        <strain evidence="19 20">Isolate ISIS603380</strain>
    </source>
</reference>
<keyword evidence="20" id="KW-1185">Reference proteome</keyword>
<keyword evidence="7" id="KW-0132">Cell division</keyword>
<dbReference type="FunFam" id="2.30.29.30:FF:000001">
    <property type="entry name" value="Erythrocyte membrane protein band 4.1"/>
    <property type="match status" value="1"/>
</dbReference>
<evidence type="ECO:0000256" key="16">
    <source>
        <dbReference type="ARBA" id="ARBA00032586"/>
    </source>
</evidence>
<evidence type="ECO:0000259" key="18">
    <source>
        <dbReference type="PROSITE" id="PS50057"/>
    </source>
</evidence>
<evidence type="ECO:0000256" key="14">
    <source>
        <dbReference type="ARBA" id="ARBA00023658"/>
    </source>
</evidence>
<dbReference type="InterPro" id="IPR019748">
    <property type="entry name" value="FERM_central"/>
</dbReference>
<reference evidence="19" key="3">
    <citation type="submission" date="2025-09" db="UniProtKB">
        <authorList>
            <consortium name="Ensembl"/>
        </authorList>
    </citation>
    <scope>IDENTIFICATION</scope>
    <source>
        <strain evidence="19">Isolate ISIS603380</strain>
    </source>
</reference>
<evidence type="ECO:0000256" key="17">
    <source>
        <dbReference type="SAM" id="MobiDB-lite"/>
    </source>
</evidence>
<evidence type="ECO:0000313" key="19">
    <source>
        <dbReference type="Ensembl" id="ENSLAFP00000027499.1"/>
    </source>
</evidence>
<dbReference type="InterPro" id="IPR018979">
    <property type="entry name" value="FERM_N"/>
</dbReference>
<evidence type="ECO:0000256" key="5">
    <source>
        <dbReference type="ARBA" id="ARBA00022490"/>
    </source>
</evidence>
<dbReference type="CDD" id="cd14473">
    <property type="entry name" value="FERM_B-lobe"/>
    <property type="match status" value="1"/>
</dbReference>
<dbReference type="PROSITE" id="PS00661">
    <property type="entry name" value="FERM_2"/>
    <property type="match status" value="1"/>
</dbReference>
<dbReference type="InterPro" id="IPR000299">
    <property type="entry name" value="FERM_domain"/>
</dbReference>
<dbReference type="InterPro" id="IPR008379">
    <property type="entry name" value="Band_4.1_C"/>
</dbReference>
<dbReference type="SUPFAM" id="SSF47031">
    <property type="entry name" value="Second domain of FERM"/>
    <property type="match status" value="1"/>
</dbReference>
<dbReference type="InterPro" id="IPR021187">
    <property type="entry name" value="EPB4.1_FERM_F1"/>
</dbReference>
<dbReference type="SUPFAM" id="SSF50729">
    <property type="entry name" value="PH domain-like"/>
    <property type="match status" value="1"/>
</dbReference>
<dbReference type="GO" id="GO:0005938">
    <property type="term" value="C:cell cortex"/>
    <property type="evidence" value="ECO:0007669"/>
    <property type="project" value="UniProtKB-SubCell"/>
</dbReference>
<dbReference type="Pfam" id="PF00373">
    <property type="entry name" value="FERM_M"/>
    <property type="match status" value="1"/>
</dbReference>
<dbReference type="SMART" id="SM01196">
    <property type="entry name" value="FERM_C"/>
    <property type="match status" value="1"/>
</dbReference>
<evidence type="ECO:0000256" key="10">
    <source>
        <dbReference type="ARBA" id="ARBA00023203"/>
    </source>
</evidence>
<dbReference type="FunFam" id="1.20.80.10:FF:000001">
    <property type="entry name" value="Erythrocyte membrane protein band 4.1"/>
    <property type="match status" value="1"/>
</dbReference>
<keyword evidence="4" id="KW-0813">Transport</keyword>
<keyword evidence="11" id="KW-0206">Cytoskeleton</keyword>
<keyword evidence="9" id="KW-0112">Calmodulin-binding</keyword>
<gene>
    <name evidence="19" type="primary">EPB41</name>
</gene>
<dbReference type="Gene3D" id="2.30.29.30">
    <property type="entry name" value="Pleckstrin-homology domain (PH domain)/Phosphotyrosine-binding domain (PTB)"/>
    <property type="match status" value="1"/>
</dbReference>
<dbReference type="PROSITE" id="PS50057">
    <property type="entry name" value="FERM_3"/>
    <property type="match status" value="1"/>
</dbReference>
<reference evidence="19" key="2">
    <citation type="submission" date="2025-08" db="UniProtKB">
        <authorList>
            <consortium name="Ensembl"/>
        </authorList>
    </citation>
    <scope>IDENTIFICATION</scope>
    <source>
        <strain evidence="19">Isolate ISIS603380</strain>
    </source>
</reference>
<evidence type="ECO:0000256" key="2">
    <source>
        <dbReference type="ARBA" id="ARBA00004245"/>
    </source>
</evidence>
<dbReference type="Pfam" id="PF05902">
    <property type="entry name" value="4_1_CTD"/>
    <property type="match status" value="1"/>
</dbReference>
<dbReference type="Ensembl" id="ENSLAFT00000033913.1">
    <property type="protein sequence ID" value="ENSLAFP00000027499.1"/>
    <property type="gene ID" value="ENSLAFG00000002571.3"/>
</dbReference>
<evidence type="ECO:0000256" key="8">
    <source>
        <dbReference type="ARBA" id="ARBA00022776"/>
    </source>
</evidence>
<accession>G3UI41</accession>
<feature type="region of interest" description="Disordered" evidence="17">
    <location>
        <begin position="1"/>
        <end position="122"/>
    </location>
</feature>